<evidence type="ECO:0000313" key="6">
    <source>
        <dbReference type="Proteomes" id="UP001497516"/>
    </source>
</evidence>
<evidence type="ECO:0000256" key="1">
    <source>
        <dbReference type="ARBA" id="ARBA00022729"/>
    </source>
</evidence>
<dbReference type="InterPro" id="IPR038408">
    <property type="entry name" value="GNK2_sf"/>
</dbReference>
<dbReference type="PROSITE" id="PS51473">
    <property type="entry name" value="GNK2"/>
    <property type="match status" value="1"/>
</dbReference>
<evidence type="ECO:0000259" key="4">
    <source>
        <dbReference type="PROSITE" id="PS51473"/>
    </source>
</evidence>
<feature type="chain" id="PRO_5043438563" description="Gnk2-homologous domain-containing protein" evidence="3">
    <location>
        <begin position="30"/>
        <end position="137"/>
    </location>
</feature>
<dbReference type="InterPro" id="IPR002902">
    <property type="entry name" value="GNK2"/>
</dbReference>
<accession>A0AAV2F3W9</accession>
<protein>
    <recommendedName>
        <fullName evidence="4">Gnk2-homologous domain-containing protein</fullName>
    </recommendedName>
</protein>
<sequence>MACYTTFAASLMAMVVVLAGGGHLRTSLGAPICGDTPATDQTSFAGYARSVLDILVKDTASWLPDKFNYDVTIPVEGGPGSASGTGTCYDQGHKTAEDCGKCLSQLQPQLEKCTTTSSTAGAFYQGRCMIQLWENKY</sequence>
<organism evidence="5 6">
    <name type="scientific">Linum trigynum</name>
    <dbReference type="NCBI Taxonomy" id="586398"/>
    <lineage>
        <taxon>Eukaryota</taxon>
        <taxon>Viridiplantae</taxon>
        <taxon>Streptophyta</taxon>
        <taxon>Embryophyta</taxon>
        <taxon>Tracheophyta</taxon>
        <taxon>Spermatophyta</taxon>
        <taxon>Magnoliopsida</taxon>
        <taxon>eudicotyledons</taxon>
        <taxon>Gunneridae</taxon>
        <taxon>Pentapetalae</taxon>
        <taxon>rosids</taxon>
        <taxon>fabids</taxon>
        <taxon>Malpighiales</taxon>
        <taxon>Linaceae</taxon>
        <taxon>Linum</taxon>
    </lineage>
</organism>
<dbReference type="Proteomes" id="UP001497516">
    <property type="component" value="Chromosome 6"/>
</dbReference>
<keyword evidence="2" id="KW-0677">Repeat</keyword>
<keyword evidence="6" id="KW-1185">Reference proteome</keyword>
<evidence type="ECO:0000256" key="2">
    <source>
        <dbReference type="ARBA" id="ARBA00022737"/>
    </source>
</evidence>
<feature type="signal peptide" evidence="3">
    <location>
        <begin position="1"/>
        <end position="29"/>
    </location>
</feature>
<evidence type="ECO:0000256" key="3">
    <source>
        <dbReference type="SAM" id="SignalP"/>
    </source>
</evidence>
<evidence type="ECO:0000313" key="5">
    <source>
        <dbReference type="EMBL" id="CAL1392627.1"/>
    </source>
</evidence>
<gene>
    <name evidence="5" type="ORF">LTRI10_LOCUS33258</name>
</gene>
<name>A0AAV2F3W9_9ROSI</name>
<dbReference type="AlphaFoldDB" id="A0AAV2F3W9"/>
<dbReference type="EMBL" id="OZ034819">
    <property type="protein sequence ID" value="CAL1392627.1"/>
    <property type="molecule type" value="Genomic_DNA"/>
</dbReference>
<feature type="domain" description="Gnk2-homologous" evidence="4">
    <location>
        <begin position="26"/>
        <end position="137"/>
    </location>
</feature>
<dbReference type="Gene3D" id="3.30.430.20">
    <property type="entry name" value="Gnk2 domain, C-X8-C-X2-C motif"/>
    <property type="match status" value="1"/>
</dbReference>
<proteinExistence type="predicted"/>
<keyword evidence="1 3" id="KW-0732">Signal</keyword>
<reference evidence="5 6" key="1">
    <citation type="submission" date="2024-04" db="EMBL/GenBank/DDBJ databases">
        <authorList>
            <person name="Fracassetti M."/>
        </authorList>
    </citation>
    <scope>NUCLEOTIDE SEQUENCE [LARGE SCALE GENOMIC DNA]</scope>
</reference>